<dbReference type="InterPro" id="IPR002347">
    <property type="entry name" value="SDR_fam"/>
</dbReference>
<evidence type="ECO:0000256" key="1">
    <source>
        <dbReference type="ARBA" id="ARBA00023002"/>
    </source>
</evidence>
<protein>
    <submittedName>
        <fullName evidence="3">NAD(P)-dependent dehydrogenase (Short-subunit alcohol dehydrogenase family)</fullName>
    </submittedName>
    <submittedName>
        <fullName evidence="2">Short-chain dehydrogenase/reductase</fullName>
    </submittedName>
</protein>
<dbReference type="PANTHER" id="PTHR43157">
    <property type="entry name" value="PHOSPHATIDYLINOSITOL-GLYCAN BIOSYNTHESIS CLASS F PROTEIN-RELATED"/>
    <property type="match status" value="1"/>
</dbReference>
<dbReference type="SUPFAM" id="SSF51735">
    <property type="entry name" value="NAD(P)-binding Rossmann-fold domains"/>
    <property type="match status" value="1"/>
</dbReference>
<gene>
    <name evidence="2" type="ORF">GCM10007422_28650</name>
    <name evidence="3" type="ORF">GGQ60_003090</name>
</gene>
<dbReference type="Gene3D" id="3.40.50.720">
    <property type="entry name" value="NAD(P)-binding Rossmann-like Domain"/>
    <property type="match status" value="1"/>
</dbReference>
<dbReference type="GO" id="GO:0016491">
    <property type="term" value="F:oxidoreductase activity"/>
    <property type="evidence" value="ECO:0007669"/>
    <property type="project" value="UniProtKB-KW"/>
</dbReference>
<dbReference type="AlphaFoldDB" id="A0A7W6KDV9"/>
<proteinExistence type="predicted"/>
<dbReference type="EMBL" id="BMHZ01000003">
    <property type="protein sequence ID" value="GGH10163.1"/>
    <property type="molecule type" value="Genomic_DNA"/>
</dbReference>
<organism evidence="3 4">
    <name type="scientific">Pedobacter zeae</name>
    <dbReference type="NCBI Taxonomy" id="1737356"/>
    <lineage>
        <taxon>Bacteria</taxon>
        <taxon>Pseudomonadati</taxon>
        <taxon>Bacteroidota</taxon>
        <taxon>Sphingobacteriia</taxon>
        <taxon>Sphingobacteriales</taxon>
        <taxon>Sphingobacteriaceae</taxon>
        <taxon>Pedobacter</taxon>
    </lineage>
</organism>
<dbReference type="NCBIfam" id="NF004846">
    <property type="entry name" value="PRK06197.1"/>
    <property type="match status" value="1"/>
</dbReference>
<dbReference type="PANTHER" id="PTHR43157:SF31">
    <property type="entry name" value="PHOSPHATIDYLINOSITOL-GLYCAN BIOSYNTHESIS CLASS F PROTEIN"/>
    <property type="match status" value="1"/>
</dbReference>
<evidence type="ECO:0000313" key="4">
    <source>
        <dbReference type="Proteomes" id="UP000532273"/>
    </source>
</evidence>
<keyword evidence="5" id="KW-1185">Reference proteome</keyword>
<dbReference type="PRINTS" id="PR00081">
    <property type="entry name" value="GDHRDH"/>
</dbReference>
<name>A0A7W6KDV9_9SPHI</name>
<dbReference type="Pfam" id="PF00106">
    <property type="entry name" value="adh_short"/>
    <property type="match status" value="1"/>
</dbReference>
<sequence>MLIKNEGWTLADMPDLRGKAAIVTGANTGIGYEIARSLYVAGADVTIAARDETKTMAAIAHMSSGQGRGSIKYAALDLADLDSVKRFSEAFCDHHPALDILVNNAGVMYPPATRTREGFELQFGVNFLGHFALSARLSAILFKTPGSRIVTMSSGAYKRVENIDFSNHKMEKGYDAAQAYATSKLADLVFALELDRQIRTMGHQTASIAAHPGVSRTSLQRHIDPKELDKRMLAFGETMPPTQAALPALYAATSPEATGGAYYGPDGEHEYSGCPAPALITETAKSTQLAAQLWELAEEATSVSFYNKY</sequence>
<dbReference type="InterPro" id="IPR036291">
    <property type="entry name" value="NAD(P)-bd_dom_sf"/>
</dbReference>
<reference evidence="5" key="2">
    <citation type="journal article" date="2019" name="Int. J. Syst. Evol. Microbiol.">
        <title>The Global Catalogue of Microorganisms (GCM) 10K type strain sequencing project: providing services to taxonomists for standard genome sequencing and annotation.</title>
        <authorList>
            <consortium name="The Broad Institute Genomics Platform"/>
            <consortium name="The Broad Institute Genome Sequencing Center for Infectious Disease"/>
            <person name="Wu L."/>
            <person name="Ma J."/>
        </authorList>
    </citation>
    <scope>NUCLEOTIDE SEQUENCE [LARGE SCALE GENOMIC DNA]</scope>
    <source>
        <strain evidence="5">CGMCC 1.15287</strain>
    </source>
</reference>
<dbReference type="Proteomes" id="UP000642938">
    <property type="component" value="Unassembled WGS sequence"/>
</dbReference>
<dbReference type="Proteomes" id="UP000532273">
    <property type="component" value="Unassembled WGS sequence"/>
</dbReference>
<comment type="caution">
    <text evidence="3">The sequence shown here is derived from an EMBL/GenBank/DDBJ whole genome shotgun (WGS) entry which is preliminary data.</text>
</comment>
<reference evidence="2" key="1">
    <citation type="journal article" date="2014" name="Int. J. Syst. Evol. Microbiol.">
        <title>Complete genome of a new Firmicutes species belonging to the dominant human colonic microbiota ('Ruminococcus bicirculans') reveals two chromosomes and a selective capacity to utilize plant glucans.</title>
        <authorList>
            <consortium name="NISC Comparative Sequencing Program"/>
            <person name="Wegmann U."/>
            <person name="Louis P."/>
            <person name="Goesmann A."/>
            <person name="Henrissat B."/>
            <person name="Duncan S.H."/>
            <person name="Flint H.J."/>
        </authorList>
    </citation>
    <scope>NUCLEOTIDE SEQUENCE</scope>
    <source>
        <strain evidence="2">CGMCC 1.15287</strain>
    </source>
</reference>
<dbReference type="EMBL" id="JACIEF010000003">
    <property type="protein sequence ID" value="MBB4109081.1"/>
    <property type="molecule type" value="Genomic_DNA"/>
</dbReference>
<accession>A0A7W6KDV9</accession>
<reference evidence="3 4" key="3">
    <citation type="submission" date="2020-08" db="EMBL/GenBank/DDBJ databases">
        <title>Genomic Encyclopedia of Type Strains, Phase IV (KMG-IV): sequencing the most valuable type-strain genomes for metagenomic binning, comparative biology and taxonomic classification.</title>
        <authorList>
            <person name="Goeker M."/>
        </authorList>
    </citation>
    <scope>NUCLEOTIDE SEQUENCE [LARGE SCALE GENOMIC DNA]</scope>
    <source>
        <strain evidence="3 4">DSM 100774</strain>
    </source>
</reference>
<evidence type="ECO:0000313" key="5">
    <source>
        <dbReference type="Proteomes" id="UP000642938"/>
    </source>
</evidence>
<dbReference type="RefSeq" id="WP_183765866.1">
    <property type="nucleotide sequence ID" value="NZ_BMHZ01000003.1"/>
</dbReference>
<reference evidence="2" key="4">
    <citation type="submission" date="2024-05" db="EMBL/GenBank/DDBJ databases">
        <authorList>
            <person name="Sun Q."/>
            <person name="Zhou Y."/>
        </authorList>
    </citation>
    <scope>NUCLEOTIDE SEQUENCE</scope>
    <source>
        <strain evidence="2">CGMCC 1.15287</strain>
    </source>
</reference>
<evidence type="ECO:0000313" key="3">
    <source>
        <dbReference type="EMBL" id="MBB4109081.1"/>
    </source>
</evidence>
<keyword evidence="1" id="KW-0560">Oxidoreductase</keyword>
<evidence type="ECO:0000313" key="2">
    <source>
        <dbReference type="EMBL" id="GGH10163.1"/>
    </source>
</evidence>